<sequence>MLIRREEKPTILEHYYITGLIRATYTPLKSTAQGFIRTNALRLRLLHYTKEHHYKAGFILARYTALHYRPQLDDWFYSSHYSALLTLLDD</sequence>
<dbReference type="AlphaFoldDB" id="A0AAE0TD51"/>
<keyword evidence="2" id="KW-1185">Reference proteome</keyword>
<name>A0AAE0TD51_9BIVA</name>
<protein>
    <submittedName>
        <fullName evidence="1">Uncharacterized protein</fullName>
    </submittedName>
</protein>
<dbReference type="Gene3D" id="1.20.5.470">
    <property type="entry name" value="Single helix bin"/>
    <property type="match status" value="1"/>
</dbReference>
<proteinExistence type="predicted"/>
<gene>
    <name evidence="1" type="ORF">CHS0354_040638</name>
</gene>
<comment type="caution">
    <text evidence="1">The sequence shown here is derived from an EMBL/GenBank/DDBJ whole genome shotgun (WGS) entry which is preliminary data.</text>
</comment>
<dbReference type="Proteomes" id="UP001195483">
    <property type="component" value="Unassembled WGS sequence"/>
</dbReference>
<reference evidence="1" key="1">
    <citation type="journal article" date="2021" name="Genome Biol. Evol.">
        <title>A High-Quality Reference Genome for a Parasitic Bivalve with Doubly Uniparental Inheritance (Bivalvia: Unionida).</title>
        <authorList>
            <person name="Smith C.H."/>
        </authorList>
    </citation>
    <scope>NUCLEOTIDE SEQUENCE</scope>
    <source>
        <strain evidence="1">CHS0354</strain>
    </source>
</reference>
<accession>A0AAE0TD51</accession>
<dbReference type="EMBL" id="JAEAOA010002341">
    <property type="protein sequence ID" value="KAK3607729.1"/>
    <property type="molecule type" value="Genomic_DNA"/>
</dbReference>
<evidence type="ECO:0000313" key="2">
    <source>
        <dbReference type="Proteomes" id="UP001195483"/>
    </source>
</evidence>
<evidence type="ECO:0000313" key="1">
    <source>
        <dbReference type="EMBL" id="KAK3607729.1"/>
    </source>
</evidence>
<reference evidence="1" key="2">
    <citation type="journal article" date="2021" name="Genome Biol. Evol.">
        <title>Developing a high-quality reference genome for a parasitic bivalve with doubly uniparental inheritance (Bivalvia: Unionida).</title>
        <authorList>
            <person name="Smith C.H."/>
        </authorList>
    </citation>
    <scope>NUCLEOTIDE SEQUENCE</scope>
    <source>
        <strain evidence="1">CHS0354</strain>
        <tissue evidence="1">Mantle</tissue>
    </source>
</reference>
<organism evidence="1 2">
    <name type="scientific">Potamilus streckersoni</name>
    <dbReference type="NCBI Taxonomy" id="2493646"/>
    <lineage>
        <taxon>Eukaryota</taxon>
        <taxon>Metazoa</taxon>
        <taxon>Spiralia</taxon>
        <taxon>Lophotrochozoa</taxon>
        <taxon>Mollusca</taxon>
        <taxon>Bivalvia</taxon>
        <taxon>Autobranchia</taxon>
        <taxon>Heteroconchia</taxon>
        <taxon>Palaeoheterodonta</taxon>
        <taxon>Unionida</taxon>
        <taxon>Unionoidea</taxon>
        <taxon>Unionidae</taxon>
        <taxon>Ambleminae</taxon>
        <taxon>Lampsilini</taxon>
        <taxon>Potamilus</taxon>
    </lineage>
</organism>
<reference evidence="1" key="3">
    <citation type="submission" date="2023-05" db="EMBL/GenBank/DDBJ databases">
        <authorList>
            <person name="Smith C.H."/>
        </authorList>
    </citation>
    <scope>NUCLEOTIDE SEQUENCE</scope>
    <source>
        <strain evidence="1">CHS0354</strain>
        <tissue evidence="1">Mantle</tissue>
    </source>
</reference>